<gene>
    <name evidence="2" type="ORF">ID875_21265</name>
</gene>
<proteinExistence type="predicted"/>
<keyword evidence="1" id="KW-0732">Signal</keyword>
<dbReference type="AlphaFoldDB" id="A0A927BMV4"/>
<evidence type="ECO:0000256" key="1">
    <source>
        <dbReference type="SAM" id="SignalP"/>
    </source>
</evidence>
<comment type="caution">
    <text evidence="2">The sequence shown here is derived from an EMBL/GenBank/DDBJ whole genome shotgun (WGS) entry which is preliminary data.</text>
</comment>
<evidence type="ECO:0000313" key="2">
    <source>
        <dbReference type="EMBL" id="MBD2829898.1"/>
    </source>
</evidence>
<sequence>MRIARTLTVGAATAALVTGFTVLGTGTASAASYRCTTSSKTIDHPGSTATWDDFDFKVSTCAKREGGYIYTKFTVNVDGPPGFSGYNVVNYGTRGLIQTKKSVSGTDPVVKYAYGPGLADKMNSLNGYGNTSYTSPTVKHKPASGYRYLGDTVLQIDWKDDGKGRKSYSFSASPTV</sequence>
<feature type="signal peptide" evidence="1">
    <location>
        <begin position="1"/>
        <end position="30"/>
    </location>
</feature>
<name>A0A927BMV4_STRGL</name>
<dbReference type="EMBL" id="JACWUS010000005">
    <property type="protein sequence ID" value="MBD2829898.1"/>
    <property type="molecule type" value="Genomic_DNA"/>
</dbReference>
<protein>
    <recommendedName>
        <fullName evidence="3">Secreted protein</fullName>
    </recommendedName>
</protein>
<accession>A0A927BMV4</accession>
<evidence type="ECO:0008006" key="3">
    <source>
        <dbReference type="Google" id="ProtNLM"/>
    </source>
</evidence>
<reference evidence="2" key="1">
    <citation type="journal article" date="2020" name="PLoS ONE">
        <title>Isolation and characterization of Streptomyces bacteriophages and Streptomyces strains encoding biosynthetic arsenals: Streptomyces strains and phages for antibiotic discovery.</title>
        <authorList>
            <person name="Montano E.T."/>
            <person name="Nideffer J.F."/>
            <person name="Brumage L."/>
            <person name="Erb M."/>
            <person name="Derman A.I."/>
            <person name="Davis J.P."/>
            <person name="Estrada E."/>
            <person name="Fu S."/>
            <person name="Le D."/>
            <person name="Vuppala A."/>
            <person name="Tran C."/>
            <person name="Luterstein E."/>
            <person name="Lakkaraju S."/>
            <person name="Panchagnula S."/>
            <person name="Ren C."/>
            <person name="Doan J."/>
            <person name="Tran S."/>
            <person name="Soriano J."/>
            <person name="Fujita Y."/>
            <person name="Gutala P."/>
            <person name="Fujii Q."/>
            <person name="Lee M."/>
            <person name="Bui A."/>
            <person name="Villarreal C."/>
            <person name="Shing S.R."/>
            <person name="Kim S."/>
            <person name="Freeman D."/>
            <person name="Racha V."/>
            <person name="Ho A."/>
            <person name="Kumar P."/>
            <person name="Falah K."/>
            <person name="Dawson T."/>
            <person name="Enustun E."/>
            <person name="Prichard A."/>
            <person name="Gomez A."/>
            <person name="Khanna K."/>
            <person name="Trigg S."/>
            <person name="Fernandez L."/>
            <person name="Pogliano K."/>
            <person name="Pogliano J."/>
        </authorList>
    </citation>
    <scope>NUCLEOTIDE SEQUENCE</scope>
    <source>
        <strain evidence="2">QF2</strain>
    </source>
</reference>
<organism evidence="2">
    <name type="scientific">Streptomyces globisporus</name>
    <dbReference type="NCBI Taxonomy" id="1908"/>
    <lineage>
        <taxon>Bacteria</taxon>
        <taxon>Bacillati</taxon>
        <taxon>Actinomycetota</taxon>
        <taxon>Actinomycetes</taxon>
        <taxon>Kitasatosporales</taxon>
        <taxon>Streptomycetaceae</taxon>
        <taxon>Streptomyces</taxon>
    </lineage>
</organism>
<feature type="chain" id="PRO_5037049441" description="Secreted protein" evidence="1">
    <location>
        <begin position="31"/>
        <end position="176"/>
    </location>
</feature>